<comment type="caution">
    <text evidence="1">The sequence shown here is derived from an EMBL/GenBank/DDBJ whole genome shotgun (WGS) entry which is preliminary data.</text>
</comment>
<dbReference type="EMBL" id="RAQO01000002">
    <property type="protein sequence ID" value="RKF21379.1"/>
    <property type="molecule type" value="Genomic_DNA"/>
</dbReference>
<protein>
    <recommendedName>
        <fullName evidence="3">MSHA biogenesis protein MshK</fullName>
    </recommendedName>
</protein>
<organism evidence="1 2">
    <name type="scientific">Alginatibacterium sediminis</name>
    <dbReference type="NCBI Taxonomy" id="2164068"/>
    <lineage>
        <taxon>Bacteria</taxon>
        <taxon>Pseudomonadati</taxon>
        <taxon>Pseudomonadota</taxon>
        <taxon>Gammaproteobacteria</taxon>
        <taxon>Alteromonadales</taxon>
        <taxon>Alteromonadaceae</taxon>
        <taxon>Alginatibacterium</taxon>
    </lineage>
</organism>
<accession>A0A420EL21</accession>
<evidence type="ECO:0000313" key="2">
    <source>
        <dbReference type="Proteomes" id="UP000286482"/>
    </source>
</evidence>
<sequence length="101" mass="10950">MYLCSPLAWAISDPTAPPGASEKAQTETQVAVKKARVPRLNAIFFNSSQPGAVIDQQFIQLGGSIKGYKLVSLKADYVTLSRSGKHYTLRMSNPSIIKVVP</sequence>
<gene>
    <name evidence="1" type="ORF">DBZ36_01635</name>
</gene>
<proteinExistence type="predicted"/>
<evidence type="ECO:0008006" key="3">
    <source>
        <dbReference type="Google" id="ProtNLM"/>
    </source>
</evidence>
<dbReference type="Proteomes" id="UP000286482">
    <property type="component" value="Unassembled WGS sequence"/>
</dbReference>
<keyword evidence="2" id="KW-1185">Reference proteome</keyword>
<evidence type="ECO:0000313" key="1">
    <source>
        <dbReference type="EMBL" id="RKF21379.1"/>
    </source>
</evidence>
<dbReference type="AlphaFoldDB" id="A0A420EL21"/>
<reference evidence="1 2" key="1">
    <citation type="submission" date="2018-09" db="EMBL/GenBank/DDBJ databases">
        <authorList>
            <person name="Wang Z."/>
        </authorList>
    </citation>
    <scope>NUCLEOTIDE SEQUENCE [LARGE SCALE GENOMIC DNA]</scope>
    <source>
        <strain evidence="1 2">ALS 81</strain>
    </source>
</reference>
<name>A0A420EL21_9ALTE</name>